<keyword evidence="2" id="KW-1185">Reference proteome</keyword>
<organism evidence="1 2">
    <name type="scientific">Trapa natans</name>
    <name type="common">Water chestnut</name>
    <dbReference type="NCBI Taxonomy" id="22666"/>
    <lineage>
        <taxon>Eukaryota</taxon>
        <taxon>Viridiplantae</taxon>
        <taxon>Streptophyta</taxon>
        <taxon>Embryophyta</taxon>
        <taxon>Tracheophyta</taxon>
        <taxon>Spermatophyta</taxon>
        <taxon>Magnoliopsida</taxon>
        <taxon>eudicotyledons</taxon>
        <taxon>Gunneridae</taxon>
        <taxon>Pentapetalae</taxon>
        <taxon>rosids</taxon>
        <taxon>malvids</taxon>
        <taxon>Myrtales</taxon>
        <taxon>Lythraceae</taxon>
        <taxon>Trapa</taxon>
    </lineage>
</organism>
<sequence>MDKLGGPTVSPLSSHQLAYISRYRDNPLGSPPSSERSDPHMAASARATVISRLTGLSPRPSTLCRHVQSSFLLHFAPLIRRRNNFASSYSMVTCLSGGLSDDFVSTRMSTLDHGFSVIANMLMRIEPLDNSVISKGVSDSAKDSMKQTISTMLGLLPSDQFSVKVTVSKHPLHRLIISSIITGYTLWNAEYRISLIRNFDISSNSLKNMNSLEEGDASEIKGKSFIGSNASLQVEDGCVEHFDRIQVFGNLPPDALSYIQQLQSELHTVEEELGSHKQQYKQMEYGRESRNDLLEYLRSLDPDMVNELSWPSSVEVEEIIKRLVRNILPRFFKNEMMGEHLVDSLARDAESCEDGSDEPHEQIDTSRDYLAKLLFWPATVIHGARGQMDETMQTRYGLLRLVFLHFWDRTCCRWECWVPHTINPIQC</sequence>
<dbReference type="PANTHER" id="PTHR33598">
    <property type="entry name" value="OS02G0833400 PROTEIN"/>
    <property type="match status" value="1"/>
</dbReference>
<accession>A0AAN7QQ90</accession>
<reference evidence="1 2" key="1">
    <citation type="journal article" date="2023" name="Hortic Res">
        <title>Pangenome of water caltrop reveals structural variations and asymmetric subgenome divergence after allopolyploidization.</title>
        <authorList>
            <person name="Zhang X."/>
            <person name="Chen Y."/>
            <person name="Wang L."/>
            <person name="Yuan Y."/>
            <person name="Fang M."/>
            <person name="Shi L."/>
            <person name="Lu R."/>
            <person name="Comes H.P."/>
            <person name="Ma Y."/>
            <person name="Chen Y."/>
            <person name="Huang G."/>
            <person name="Zhou Y."/>
            <person name="Zheng Z."/>
            <person name="Qiu Y."/>
        </authorList>
    </citation>
    <scope>NUCLEOTIDE SEQUENCE [LARGE SCALE GENOMIC DNA]</scope>
    <source>
        <strain evidence="1">F231</strain>
    </source>
</reference>
<comment type="caution">
    <text evidence="1">The sequence shown here is derived from an EMBL/GenBank/DDBJ whole genome shotgun (WGS) entry which is preliminary data.</text>
</comment>
<evidence type="ECO:0000313" key="1">
    <source>
        <dbReference type="EMBL" id="KAK4775294.1"/>
    </source>
</evidence>
<dbReference type="Pfam" id="PF05542">
    <property type="entry name" value="DUF760"/>
    <property type="match status" value="2"/>
</dbReference>
<evidence type="ECO:0000313" key="2">
    <source>
        <dbReference type="Proteomes" id="UP001346149"/>
    </source>
</evidence>
<dbReference type="InterPro" id="IPR008479">
    <property type="entry name" value="DUF760"/>
</dbReference>
<dbReference type="AlphaFoldDB" id="A0AAN7QQ90"/>
<name>A0AAN7QQ90_TRANT</name>
<dbReference type="Proteomes" id="UP001346149">
    <property type="component" value="Unassembled WGS sequence"/>
</dbReference>
<proteinExistence type="predicted"/>
<gene>
    <name evidence="1" type="ORF">SAY86_010229</name>
</gene>
<protein>
    <submittedName>
        <fullName evidence="1">Uncharacterized protein</fullName>
    </submittedName>
</protein>
<dbReference type="EMBL" id="JAXQNO010000019">
    <property type="protein sequence ID" value="KAK4775294.1"/>
    <property type="molecule type" value="Genomic_DNA"/>
</dbReference>
<dbReference type="PANTHER" id="PTHR33598:SF10">
    <property type="entry name" value="SEED MATURATION-LIKE PROTEIN"/>
    <property type="match status" value="1"/>
</dbReference>